<dbReference type="InterPro" id="IPR023827">
    <property type="entry name" value="Peptidase_S8_Asp-AS"/>
</dbReference>
<dbReference type="PANTHER" id="PTHR43399">
    <property type="entry name" value="SUBTILISIN-RELATED"/>
    <property type="match status" value="1"/>
</dbReference>
<gene>
    <name evidence="8" type="ORF">BP5553_05394</name>
</gene>
<name>A0A370TR14_9HELO</name>
<dbReference type="RefSeq" id="XP_031870617.1">
    <property type="nucleotide sequence ID" value="XM_032014017.1"/>
</dbReference>
<dbReference type="CDD" id="cd00306">
    <property type="entry name" value="Peptidases_S8_S53"/>
    <property type="match status" value="1"/>
</dbReference>
<evidence type="ECO:0000313" key="9">
    <source>
        <dbReference type="Proteomes" id="UP000254866"/>
    </source>
</evidence>
<comment type="similarity">
    <text evidence="1 5 6">Belongs to the peptidase S8 family.</text>
</comment>
<dbReference type="InterPro" id="IPR015500">
    <property type="entry name" value="Peptidase_S8_subtilisin-rel"/>
</dbReference>
<comment type="caution">
    <text evidence="8">The sequence shown here is derived from an EMBL/GenBank/DDBJ whole genome shotgun (WGS) entry which is preliminary data.</text>
</comment>
<dbReference type="EMBL" id="NPIC01000003">
    <property type="protein sequence ID" value="RDL37961.1"/>
    <property type="molecule type" value="Genomic_DNA"/>
</dbReference>
<dbReference type="InterPro" id="IPR023828">
    <property type="entry name" value="Peptidase_S8_Ser-AS"/>
</dbReference>
<dbReference type="InterPro" id="IPR000209">
    <property type="entry name" value="Peptidase_S8/S53_dom"/>
</dbReference>
<sequence>MNEVTDISTVVHGKTDDKMQSKIWFGFFKSVFDFLDNAGIPSWEDTENLVKISVLDTGVNMDNPFLRLNRDRIDSTSFIDTGDTNDTDGHGTHIDALLLKMARNAKIYVAKVAETHDSPDSVAIAEAIEFARKEWKVDIINMSFGFMEPCEPIRQEIQLAHSADIIMFAAGHNDGGNRPIAFPANSANVIAIGATNSHGKDSGFGPFMGIISLGKSKSGTSFATPIAAGIAALTMDYVSYLKDPEFYPLPPKAKTEDEVKEVLEDRQVVAARIKTLEGMTAALRRLSVDSNSYQYLSPWTLFDLRQRDEVPSILLNCLRGLR</sequence>
<evidence type="ECO:0000256" key="3">
    <source>
        <dbReference type="ARBA" id="ARBA00022801"/>
    </source>
</evidence>
<dbReference type="PANTHER" id="PTHR43399:SF4">
    <property type="entry name" value="CELL WALL-ASSOCIATED PROTEASE"/>
    <property type="match status" value="1"/>
</dbReference>
<evidence type="ECO:0000259" key="7">
    <source>
        <dbReference type="Pfam" id="PF00082"/>
    </source>
</evidence>
<dbReference type="GeneID" id="43598243"/>
<evidence type="ECO:0000256" key="6">
    <source>
        <dbReference type="RuleBase" id="RU003355"/>
    </source>
</evidence>
<dbReference type="InterPro" id="IPR051048">
    <property type="entry name" value="Peptidase_S8/S53_subtilisin"/>
</dbReference>
<feature type="active site" description="Charge relay system" evidence="5">
    <location>
        <position position="90"/>
    </location>
</feature>
<proteinExistence type="inferred from homology"/>
<evidence type="ECO:0000256" key="4">
    <source>
        <dbReference type="ARBA" id="ARBA00022825"/>
    </source>
</evidence>
<dbReference type="PROSITE" id="PS00138">
    <property type="entry name" value="SUBTILASE_SER"/>
    <property type="match status" value="1"/>
</dbReference>
<feature type="domain" description="Peptidase S8/S53" evidence="7">
    <location>
        <begin position="50"/>
        <end position="200"/>
    </location>
</feature>
<dbReference type="InterPro" id="IPR036852">
    <property type="entry name" value="Peptidase_S8/S53_dom_sf"/>
</dbReference>
<feature type="active site" description="Charge relay system" evidence="5">
    <location>
        <position position="56"/>
    </location>
</feature>
<dbReference type="SUPFAM" id="SSF52743">
    <property type="entry name" value="Subtilisin-like"/>
    <property type="match status" value="1"/>
</dbReference>
<reference evidence="8 9" key="1">
    <citation type="journal article" date="2018" name="IMA Fungus">
        <title>IMA Genome-F 9: Draft genome sequence of Annulohypoxylon stygium, Aspergillus mulundensis, Berkeleyomyces basicola (syn. Thielaviopsis basicola), Ceratocystis smalleyi, two Cercospora beticola strains, Coleophoma cylindrospora, Fusarium fracticaudum, Phialophora cf. hyalina, and Morchella septimelata.</title>
        <authorList>
            <person name="Wingfield B.D."/>
            <person name="Bills G.F."/>
            <person name="Dong Y."/>
            <person name="Huang W."/>
            <person name="Nel W.J."/>
            <person name="Swalarsk-Parry B.S."/>
            <person name="Vaghefi N."/>
            <person name="Wilken P.M."/>
            <person name="An Z."/>
            <person name="de Beer Z.W."/>
            <person name="De Vos L."/>
            <person name="Chen L."/>
            <person name="Duong T.A."/>
            <person name="Gao Y."/>
            <person name="Hammerbacher A."/>
            <person name="Kikkert J.R."/>
            <person name="Li Y."/>
            <person name="Li H."/>
            <person name="Li K."/>
            <person name="Li Q."/>
            <person name="Liu X."/>
            <person name="Ma X."/>
            <person name="Naidoo K."/>
            <person name="Pethybridge S.J."/>
            <person name="Sun J."/>
            <person name="Steenkamp E.T."/>
            <person name="van der Nest M.A."/>
            <person name="van Wyk S."/>
            <person name="Wingfield M.J."/>
            <person name="Xiong C."/>
            <person name="Yue Q."/>
            <person name="Zhang X."/>
        </authorList>
    </citation>
    <scope>NUCLEOTIDE SEQUENCE [LARGE SCALE GENOMIC DNA]</scope>
    <source>
        <strain evidence="8 9">BP 5553</strain>
    </source>
</reference>
<dbReference type="PROSITE" id="PS00136">
    <property type="entry name" value="SUBTILASE_ASP"/>
    <property type="match status" value="1"/>
</dbReference>
<keyword evidence="3 5" id="KW-0378">Hydrolase</keyword>
<dbReference type="PROSITE" id="PS51892">
    <property type="entry name" value="SUBTILASE"/>
    <property type="match status" value="1"/>
</dbReference>
<dbReference type="PRINTS" id="PR00723">
    <property type="entry name" value="SUBTILISIN"/>
</dbReference>
<dbReference type="STRING" id="2656787.A0A370TR14"/>
<evidence type="ECO:0000256" key="2">
    <source>
        <dbReference type="ARBA" id="ARBA00022670"/>
    </source>
</evidence>
<dbReference type="GO" id="GO:0004252">
    <property type="term" value="F:serine-type endopeptidase activity"/>
    <property type="evidence" value="ECO:0007669"/>
    <property type="project" value="UniProtKB-UniRule"/>
</dbReference>
<dbReference type="GO" id="GO:0006508">
    <property type="term" value="P:proteolysis"/>
    <property type="evidence" value="ECO:0007669"/>
    <property type="project" value="UniProtKB-KW"/>
</dbReference>
<accession>A0A370TR14</accession>
<dbReference type="AlphaFoldDB" id="A0A370TR14"/>
<evidence type="ECO:0000313" key="8">
    <source>
        <dbReference type="EMBL" id="RDL37961.1"/>
    </source>
</evidence>
<evidence type="ECO:0000256" key="5">
    <source>
        <dbReference type="PROSITE-ProRule" id="PRU01240"/>
    </source>
</evidence>
<keyword evidence="9" id="KW-1185">Reference proteome</keyword>
<dbReference type="OrthoDB" id="206201at2759"/>
<evidence type="ECO:0000256" key="1">
    <source>
        <dbReference type="ARBA" id="ARBA00011073"/>
    </source>
</evidence>
<dbReference type="Gene3D" id="3.40.50.200">
    <property type="entry name" value="Peptidase S8/S53 domain"/>
    <property type="match status" value="1"/>
</dbReference>
<organism evidence="8 9">
    <name type="scientific">Venustampulla echinocandica</name>
    <dbReference type="NCBI Taxonomy" id="2656787"/>
    <lineage>
        <taxon>Eukaryota</taxon>
        <taxon>Fungi</taxon>
        <taxon>Dikarya</taxon>
        <taxon>Ascomycota</taxon>
        <taxon>Pezizomycotina</taxon>
        <taxon>Leotiomycetes</taxon>
        <taxon>Helotiales</taxon>
        <taxon>Pleuroascaceae</taxon>
        <taxon>Venustampulla</taxon>
    </lineage>
</organism>
<protein>
    <recommendedName>
        <fullName evidence="7">Peptidase S8/S53 domain-containing protein</fullName>
    </recommendedName>
</protein>
<dbReference type="Proteomes" id="UP000254866">
    <property type="component" value="Unassembled WGS sequence"/>
</dbReference>
<feature type="active site" description="Charge relay system" evidence="5">
    <location>
        <position position="221"/>
    </location>
</feature>
<keyword evidence="4 5" id="KW-0720">Serine protease</keyword>
<dbReference type="Pfam" id="PF00082">
    <property type="entry name" value="Peptidase_S8"/>
    <property type="match status" value="1"/>
</dbReference>
<keyword evidence="2 5" id="KW-0645">Protease</keyword>